<evidence type="ECO:0000313" key="2">
    <source>
        <dbReference type="Proteomes" id="UP000054279"/>
    </source>
</evidence>
<dbReference type="HOGENOM" id="CLU_093522_4_0_1"/>
<gene>
    <name evidence="1" type="ORF">M422DRAFT_34862</name>
</gene>
<dbReference type="OrthoDB" id="4590138at2759"/>
<name>A0A0C9UJ99_SPHS4</name>
<dbReference type="Proteomes" id="UP000054279">
    <property type="component" value="Unassembled WGS sequence"/>
</dbReference>
<evidence type="ECO:0000313" key="1">
    <source>
        <dbReference type="EMBL" id="KIJ34934.1"/>
    </source>
</evidence>
<dbReference type="AlphaFoldDB" id="A0A0C9UJ99"/>
<reference evidence="1 2" key="1">
    <citation type="submission" date="2014-06" db="EMBL/GenBank/DDBJ databases">
        <title>Evolutionary Origins and Diversification of the Mycorrhizal Mutualists.</title>
        <authorList>
            <consortium name="DOE Joint Genome Institute"/>
            <consortium name="Mycorrhizal Genomics Consortium"/>
            <person name="Kohler A."/>
            <person name="Kuo A."/>
            <person name="Nagy L.G."/>
            <person name="Floudas D."/>
            <person name="Copeland A."/>
            <person name="Barry K.W."/>
            <person name="Cichocki N."/>
            <person name="Veneault-Fourrey C."/>
            <person name="LaButti K."/>
            <person name="Lindquist E.A."/>
            <person name="Lipzen A."/>
            <person name="Lundell T."/>
            <person name="Morin E."/>
            <person name="Murat C."/>
            <person name="Riley R."/>
            <person name="Ohm R."/>
            <person name="Sun H."/>
            <person name="Tunlid A."/>
            <person name="Henrissat B."/>
            <person name="Grigoriev I.V."/>
            <person name="Hibbett D.S."/>
            <person name="Martin F."/>
        </authorList>
    </citation>
    <scope>NUCLEOTIDE SEQUENCE [LARGE SCALE GENOMIC DNA]</scope>
    <source>
        <strain evidence="1 2">SS14</strain>
    </source>
</reference>
<dbReference type="PANTHER" id="PTHR39474:SF1">
    <property type="entry name" value="FUNGAL SPECIFIC TRANSCRIPTION FACTOR"/>
    <property type="match status" value="1"/>
</dbReference>
<organism evidence="1 2">
    <name type="scientific">Sphaerobolus stellatus (strain SS14)</name>
    <dbReference type="NCBI Taxonomy" id="990650"/>
    <lineage>
        <taxon>Eukaryota</taxon>
        <taxon>Fungi</taxon>
        <taxon>Dikarya</taxon>
        <taxon>Basidiomycota</taxon>
        <taxon>Agaricomycotina</taxon>
        <taxon>Agaricomycetes</taxon>
        <taxon>Phallomycetidae</taxon>
        <taxon>Geastrales</taxon>
        <taxon>Sphaerobolaceae</taxon>
        <taxon>Sphaerobolus</taxon>
    </lineage>
</organism>
<protein>
    <submittedName>
        <fullName evidence="1">Uncharacterized protein</fullName>
    </submittedName>
</protein>
<keyword evidence="2" id="KW-1185">Reference proteome</keyword>
<sequence>MTEPNTLGLPAPSEGSNEEVKMGEAMKFDALGPLVVNSDGTLSRIANWPNITPEEQERTMRVLGARNRLRMDNEYAKLKDQATNVSSSEGQPEASS</sequence>
<dbReference type="EMBL" id="KN837194">
    <property type="protein sequence ID" value="KIJ34934.1"/>
    <property type="molecule type" value="Genomic_DNA"/>
</dbReference>
<proteinExistence type="predicted"/>
<accession>A0A0C9UJ99</accession>
<dbReference type="PANTHER" id="PTHR39474">
    <property type="entry name" value="UNNAMED PRODUCT"/>
    <property type="match status" value="1"/>
</dbReference>